<gene>
    <name evidence="2" type="ORF">WUBG_17101</name>
</gene>
<dbReference type="AlphaFoldDB" id="J9ADA6"/>
<reference evidence="3" key="1">
    <citation type="submission" date="2012-08" db="EMBL/GenBank/DDBJ databases">
        <title>The Genome Sequence of Wuchereria bancrofti.</title>
        <authorList>
            <person name="Nutman T.B."/>
            <person name="Fink D.L."/>
            <person name="Russ C."/>
            <person name="Young S."/>
            <person name="Zeng Q."/>
            <person name="Koehrsen M."/>
            <person name="Alvarado L."/>
            <person name="Berlin A."/>
            <person name="Chapman S.B."/>
            <person name="Chen Z."/>
            <person name="Freedman E."/>
            <person name="Gellesch M."/>
            <person name="Goldberg J."/>
            <person name="Griggs A."/>
            <person name="Gujja S."/>
            <person name="Heilman E.R."/>
            <person name="Heiman D."/>
            <person name="Hepburn T."/>
            <person name="Howarth C."/>
            <person name="Jen D."/>
            <person name="Larson L."/>
            <person name="Lewis B."/>
            <person name="Mehta T."/>
            <person name="Park D."/>
            <person name="Pearson M."/>
            <person name="Roberts A."/>
            <person name="Saif S."/>
            <person name="Shea T."/>
            <person name="Shenoy N."/>
            <person name="Sisk P."/>
            <person name="Stolte C."/>
            <person name="Sykes S."/>
            <person name="Walk T."/>
            <person name="White J."/>
            <person name="Yandava C."/>
            <person name="Haas B."/>
            <person name="Henn M.R."/>
            <person name="Nusbaum C."/>
            <person name="Birren B."/>
        </authorList>
    </citation>
    <scope>NUCLEOTIDE SEQUENCE [LARGE SCALE GENOMIC DNA]</scope>
    <source>
        <strain evidence="3">NA</strain>
    </source>
</reference>
<dbReference type="Gene3D" id="1.10.287.70">
    <property type="match status" value="1"/>
</dbReference>
<keyword evidence="1" id="KW-0472">Membrane</keyword>
<keyword evidence="1" id="KW-0812">Transmembrane</keyword>
<organism evidence="2 3">
    <name type="scientific">Wuchereria bancrofti</name>
    <dbReference type="NCBI Taxonomy" id="6293"/>
    <lineage>
        <taxon>Eukaryota</taxon>
        <taxon>Metazoa</taxon>
        <taxon>Ecdysozoa</taxon>
        <taxon>Nematoda</taxon>
        <taxon>Chromadorea</taxon>
        <taxon>Rhabditida</taxon>
        <taxon>Spirurina</taxon>
        <taxon>Spiruromorpha</taxon>
        <taxon>Filarioidea</taxon>
        <taxon>Onchocercidae</taxon>
        <taxon>Wuchereria</taxon>
    </lineage>
</organism>
<evidence type="ECO:0000313" key="3">
    <source>
        <dbReference type="Proteomes" id="UP000004810"/>
    </source>
</evidence>
<keyword evidence="1" id="KW-1133">Transmembrane helix</keyword>
<comment type="caution">
    <text evidence="2">The sequence shown here is derived from an EMBL/GenBank/DDBJ whole genome shotgun (WGS) entry which is preliminary data.</text>
</comment>
<sequence length="79" mass="9548">AKFYYDKYKLRHIAPFVLLTIYSLLGATLFCWVEQEHEQELIRKEKIILDDLRNDTFQQLRRVFRNKNSDANTNLINSK</sequence>
<dbReference type="Proteomes" id="UP000004810">
    <property type="component" value="Unassembled WGS sequence"/>
</dbReference>
<dbReference type="EMBL" id="ADBV01017209">
    <property type="protein sequence ID" value="EJW71995.1"/>
    <property type="molecule type" value="Genomic_DNA"/>
</dbReference>
<feature type="non-terminal residue" evidence="2">
    <location>
        <position position="1"/>
    </location>
</feature>
<name>J9ADA6_WUCBA</name>
<proteinExistence type="predicted"/>
<accession>J9ADA6</accession>
<evidence type="ECO:0000256" key="1">
    <source>
        <dbReference type="SAM" id="Phobius"/>
    </source>
</evidence>
<protein>
    <submittedName>
        <fullName evidence="2">Uncharacterized protein</fullName>
    </submittedName>
</protein>
<feature type="transmembrane region" description="Helical" evidence="1">
    <location>
        <begin position="12"/>
        <end position="33"/>
    </location>
</feature>
<evidence type="ECO:0000313" key="2">
    <source>
        <dbReference type="EMBL" id="EJW71995.1"/>
    </source>
</evidence>